<comment type="caution">
    <text evidence="12">The sequence shown here is derived from an EMBL/GenBank/DDBJ whole genome shotgun (WGS) entry which is preliminary data.</text>
</comment>
<dbReference type="GO" id="GO:0005576">
    <property type="term" value="C:extracellular region"/>
    <property type="evidence" value="ECO:0007669"/>
    <property type="project" value="UniProtKB-SubCell"/>
</dbReference>
<evidence type="ECO:0000256" key="6">
    <source>
        <dbReference type="ARBA" id="ARBA00022825"/>
    </source>
</evidence>
<comment type="similarity">
    <text evidence="2 7 8">Belongs to the peptidase S8 family.</text>
</comment>
<dbReference type="EMBL" id="SMAG01000001">
    <property type="protein sequence ID" value="TCS96677.1"/>
    <property type="molecule type" value="Genomic_DNA"/>
</dbReference>
<evidence type="ECO:0000256" key="5">
    <source>
        <dbReference type="ARBA" id="ARBA00022801"/>
    </source>
</evidence>
<accession>A0A4V6NZB0</accession>
<evidence type="ECO:0000313" key="13">
    <source>
        <dbReference type="Proteomes" id="UP000294937"/>
    </source>
</evidence>
<feature type="active site" description="Charge relay system" evidence="7">
    <location>
        <position position="182"/>
    </location>
</feature>
<comment type="subcellular location">
    <subcellularLocation>
        <location evidence="1">Secreted</location>
    </subcellularLocation>
</comment>
<evidence type="ECO:0000256" key="1">
    <source>
        <dbReference type="ARBA" id="ARBA00004613"/>
    </source>
</evidence>
<dbReference type="GO" id="GO:0004252">
    <property type="term" value="F:serine-type endopeptidase activity"/>
    <property type="evidence" value="ECO:0007669"/>
    <property type="project" value="UniProtKB-UniRule"/>
</dbReference>
<dbReference type="RefSeq" id="WP_243648609.1">
    <property type="nucleotide sequence ID" value="NZ_SMAG01000001.1"/>
</dbReference>
<name>A0A4V6NZB0_9BACL</name>
<feature type="active site" description="Charge relay system" evidence="7">
    <location>
        <position position="149"/>
    </location>
</feature>
<keyword evidence="6 7" id="KW-0720">Serine protease</keyword>
<dbReference type="Pfam" id="PF22148">
    <property type="entry name" value="Fervidolysin_NPro-like"/>
    <property type="match status" value="1"/>
</dbReference>
<dbReference type="PRINTS" id="PR00723">
    <property type="entry name" value="SUBTILISIN"/>
</dbReference>
<dbReference type="PANTHER" id="PTHR43806:SF11">
    <property type="entry name" value="CEREVISIN-RELATED"/>
    <property type="match status" value="1"/>
</dbReference>
<dbReference type="InterPro" id="IPR000209">
    <property type="entry name" value="Peptidase_S8/S53_dom"/>
</dbReference>
<feature type="active site" description="Charge relay system" evidence="7">
    <location>
        <position position="336"/>
    </location>
</feature>
<evidence type="ECO:0000259" key="11">
    <source>
        <dbReference type="Pfam" id="PF22148"/>
    </source>
</evidence>
<feature type="domain" description="Peptidase S8/S53" evidence="10">
    <location>
        <begin position="141"/>
        <end position="370"/>
    </location>
</feature>
<dbReference type="InterPro" id="IPR023827">
    <property type="entry name" value="Peptidase_S8_Asp-AS"/>
</dbReference>
<evidence type="ECO:0000256" key="4">
    <source>
        <dbReference type="ARBA" id="ARBA00022670"/>
    </source>
</evidence>
<evidence type="ECO:0000313" key="12">
    <source>
        <dbReference type="EMBL" id="TCS96677.1"/>
    </source>
</evidence>
<proteinExistence type="inferred from homology"/>
<feature type="chain" id="PRO_5020226834" evidence="9">
    <location>
        <begin position="26"/>
        <end position="390"/>
    </location>
</feature>
<evidence type="ECO:0000256" key="2">
    <source>
        <dbReference type="ARBA" id="ARBA00011073"/>
    </source>
</evidence>
<feature type="signal peptide" evidence="9">
    <location>
        <begin position="1"/>
        <end position="25"/>
    </location>
</feature>
<dbReference type="InterPro" id="IPR036852">
    <property type="entry name" value="Peptidase_S8/S53_dom_sf"/>
</dbReference>
<dbReference type="PANTHER" id="PTHR43806">
    <property type="entry name" value="PEPTIDASE S8"/>
    <property type="match status" value="1"/>
</dbReference>
<dbReference type="PROSITE" id="PS51892">
    <property type="entry name" value="SUBTILASE"/>
    <property type="match status" value="1"/>
</dbReference>
<keyword evidence="13" id="KW-1185">Reference proteome</keyword>
<evidence type="ECO:0000256" key="3">
    <source>
        <dbReference type="ARBA" id="ARBA00022525"/>
    </source>
</evidence>
<dbReference type="InterPro" id="IPR015500">
    <property type="entry name" value="Peptidase_S8_subtilisin-rel"/>
</dbReference>
<dbReference type="InterPro" id="IPR022398">
    <property type="entry name" value="Peptidase_S8_His-AS"/>
</dbReference>
<evidence type="ECO:0000259" key="10">
    <source>
        <dbReference type="Pfam" id="PF00082"/>
    </source>
</evidence>
<gene>
    <name evidence="12" type="ORF">EDD58_101313</name>
</gene>
<dbReference type="PROSITE" id="PS00138">
    <property type="entry name" value="SUBTILASE_SER"/>
    <property type="match status" value="1"/>
</dbReference>
<dbReference type="InterPro" id="IPR034084">
    <property type="entry name" value="Thermitase-like_dom"/>
</dbReference>
<dbReference type="CDD" id="cd07484">
    <property type="entry name" value="Peptidases_S8_Thermitase_like"/>
    <property type="match status" value="1"/>
</dbReference>
<protein>
    <submittedName>
        <fullName evidence="12">Thermitase</fullName>
    </submittedName>
</protein>
<dbReference type="PROSITE" id="PS00137">
    <property type="entry name" value="SUBTILASE_HIS"/>
    <property type="match status" value="1"/>
</dbReference>
<keyword evidence="5 7" id="KW-0378">Hydrolase</keyword>
<evidence type="ECO:0000256" key="7">
    <source>
        <dbReference type="PROSITE-ProRule" id="PRU01240"/>
    </source>
</evidence>
<sequence>MKKAFRLFSIVMLLVLLVIPSTILAKPATDQKVNKDYAPNQIIVKFKNGTSAKSIQSVHASEKAQVVSKGKSGFEVVKFDNKKSVDQMLKEYQNNPNVEYVEPNYYFHATWTPNDPSFSTKQYGPQKMQAQQAWDVTKSSSTVKIAVIDTGVEASHPDLSGKVINGYDFVQRDNVPQDGNGHGTHVAGIAAAATNNGIGMAGMAPNAKILAVRVLDNRGSGTLDNVANGIIYAADQGAQVINLSLGGASGTTTLKNAVDYAWNKGAVVVAAAGNESTSAPSYPAYYNNAIAVASTDSADRMSYFSNYGSWVDVAAPGSDIYSTYLRGGYSSLSGTSMASPGVAGVAALLAAQGKNNVQIRAAIEKSADKISGTGTYWTHGRVNAYKAVTY</sequence>
<dbReference type="Pfam" id="PF00082">
    <property type="entry name" value="Peptidase_S8"/>
    <property type="match status" value="1"/>
</dbReference>
<dbReference type="AlphaFoldDB" id="A0A4V6NZB0"/>
<dbReference type="PROSITE" id="PS00136">
    <property type="entry name" value="SUBTILASE_ASP"/>
    <property type="match status" value="1"/>
</dbReference>
<dbReference type="Proteomes" id="UP000294937">
    <property type="component" value="Unassembled WGS sequence"/>
</dbReference>
<keyword evidence="3" id="KW-0964">Secreted</keyword>
<keyword evidence="9" id="KW-0732">Signal</keyword>
<feature type="domain" description="Fervidolysin-like N-terminal prodomain" evidence="11">
    <location>
        <begin position="27"/>
        <end position="104"/>
    </location>
</feature>
<keyword evidence="4 7" id="KW-0645">Protease</keyword>
<organism evidence="12 13">
    <name type="scientific">Hazenella coriacea</name>
    <dbReference type="NCBI Taxonomy" id="1179467"/>
    <lineage>
        <taxon>Bacteria</taxon>
        <taxon>Bacillati</taxon>
        <taxon>Bacillota</taxon>
        <taxon>Bacilli</taxon>
        <taxon>Bacillales</taxon>
        <taxon>Thermoactinomycetaceae</taxon>
        <taxon>Hazenella</taxon>
    </lineage>
</organism>
<dbReference type="SUPFAM" id="SSF54897">
    <property type="entry name" value="Protease propeptides/inhibitors"/>
    <property type="match status" value="1"/>
</dbReference>
<evidence type="ECO:0000256" key="8">
    <source>
        <dbReference type="RuleBase" id="RU003355"/>
    </source>
</evidence>
<reference evidence="12 13" key="1">
    <citation type="submission" date="2019-03" db="EMBL/GenBank/DDBJ databases">
        <title>Genomic Encyclopedia of Type Strains, Phase IV (KMG-IV): sequencing the most valuable type-strain genomes for metagenomic binning, comparative biology and taxonomic classification.</title>
        <authorList>
            <person name="Goeker M."/>
        </authorList>
    </citation>
    <scope>NUCLEOTIDE SEQUENCE [LARGE SCALE GENOMIC DNA]</scope>
    <source>
        <strain evidence="12 13">DSM 45707</strain>
    </source>
</reference>
<dbReference type="GO" id="GO:0006508">
    <property type="term" value="P:proteolysis"/>
    <property type="evidence" value="ECO:0007669"/>
    <property type="project" value="UniProtKB-KW"/>
</dbReference>
<dbReference type="SUPFAM" id="SSF52743">
    <property type="entry name" value="Subtilisin-like"/>
    <property type="match status" value="1"/>
</dbReference>
<dbReference type="InterPro" id="IPR054399">
    <property type="entry name" value="Fervidolysin-like_N_prodom"/>
</dbReference>
<dbReference type="InterPro" id="IPR023828">
    <property type="entry name" value="Peptidase_S8_Ser-AS"/>
</dbReference>
<dbReference type="Gene3D" id="3.40.50.200">
    <property type="entry name" value="Peptidase S8/S53 domain"/>
    <property type="match status" value="1"/>
</dbReference>
<evidence type="ECO:0000256" key="9">
    <source>
        <dbReference type="SAM" id="SignalP"/>
    </source>
</evidence>
<dbReference type="InterPro" id="IPR050131">
    <property type="entry name" value="Peptidase_S8_subtilisin-like"/>
</dbReference>